<evidence type="ECO:0000259" key="3">
    <source>
        <dbReference type="SMART" id="SM00062"/>
    </source>
</evidence>
<proteinExistence type="predicted"/>
<dbReference type="SMART" id="SM00062">
    <property type="entry name" value="PBPb"/>
    <property type="match status" value="1"/>
</dbReference>
<dbReference type="HOGENOM" id="CLU_019602_18_2_9"/>
<dbReference type="InterPro" id="IPR001638">
    <property type="entry name" value="Solute-binding_3/MltF_N"/>
</dbReference>
<feature type="chain" id="PRO_5039548273" description="Solute-binding protein family 3/N-terminal domain-containing protein" evidence="2">
    <location>
        <begin position="22"/>
        <end position="271"/>
    </location>
</feature>
<dbReference type="CDD" id="cd00996">
    <property type="entry name" value="PBP2_AatB_like"/>
    <property type="match status" value="1"/>
</dbReference>
<dbReference type="GO" id="GO:0015276">
    <property type="term" value="F:ligand-gated monoatomic ion channel activity"/>
    <property type="evidence" value="ECO:0007669"/>
    <property type="project" value="InterPro"/>
</dbReference>
<dbReference type="PANTHER" id="PTHR35936:SF34">
    <property type="entry name" value="ABC TRANSPORTER EXTRACELLULAR-BINDING PROTEIN YCKB-RELATED"/>
    <property type="match status" value="1"/>
</dbReference>
<dbReference type="SMART" id="SM00079">
    <property type="entry name" value="PBPe"/>
    <property type="match status" value="1"/>
</dbReference>
<keyword evidence="6" id="KW-1185">Reference proteome</keyword>
<dbReference type="AlphaFoldDB" id="H1D175"/>
<evidence type="ECO:0000256" key="1">
    <source>
        <dbReference type="ARBA" id="ARBA00022729"/>
    </source>
</evidence>
<protein>
    <recommendedName>
        <fullName evidence="7">Solute-binding protein family 3/N-terminal domain-containing protein</fullName>
    </recommendedName>
</protein>
<dbReference type="Pfam" id="PF00497">
    <property type="entry name" value="SBP_bac_3"/>
    <property type="match status" value="1"/>
</dbReference>
<dbReference type="Gene3D" id="3.40.190.10">
    <property type="entry name" value="Periplasmic binding protein-like II"/>
    <property type="match status" value="2"/>
</dbReference>
<dbReference type="RefSeq" id="WP_008859857.1">
    <property type="nucleotide sequence ID" value="NZ_JH591188.1"/>
</dbReference>
<sequence length="271" mass="29254">MKLKKLVIAGVLALGAAGLLAGCGGDNKAGSAAKSAAAGAKPTKIVAGMDDTFAPMGFRDDSGKIVGFDIDMAEAISKEIGVPIEFKPIDWASKETELNSGRIDCIWNGFTMTPERQKKLAFTKPYMDNIQEFVVLKDSPVQSMADLKGKKITIQEASTAETALNRDPQLKAAFAEVKAYPDLTACFMDLESGRCDAVLSDTVLNEYYMTKKPDTFRELPDQVSKDTFAIGIKKDNQALVDLLNQGIDKVIASGEAAKISEKWFGKDVVLK</sequence>
<dbReference type="SUPFAM" id="SSF53850">
    <property type="entry name" value="Periplasmic binding protein-like II"/>
    <property type="match status" value="1"/>
</dbReference>
<dbReference type="PROSITE" id="PS51257">
    <property type="entry name" value="PROKAR_LIPOPROTEIN"/>
    <property type="match status" value="1"/>
</dbReference>
<dbReference type="Proteomes" id="UP000003277">
    <property type="component" value="Unassembled WGS sequence"/>
</dbReference>
<dbReference type="InterPro" id="IPR001320">
    <property type="entry name" value="Iontro_rcpt_C"/>
</dbReference>
<accession>H1D175</accession>
<organism evidence="5 6">
    <name type="scientific">Dialister succinatiphilus YIT 11850</name>
    <dbReference type="NCBI Taxonomy" id="742743"/>
    <lineage>
        <taxon>Bacteria</taxon>
        <taxon>Bacillati</taxon>
        <taxon>Bacillota</taxon>
        <taxon>Negativicutes</taxon>
        <taxon>Veillonellales</taxon>
        <taxon>Veillonellaceae</taxon>
        <taxon>Dialister</taxon>
    </lineage>
</organism>
<comment type="caution">
    <text evidence="5">The sequence shown here is derived from an EMBL/GenBank/DDBJ whole genome shotgun (WGS) entry which is preliminary data.</text>
</comment>
<dbReference type="GO" id="GO:0016020">
    <property type="term" value="C:membrane"/>
    <property type="evidence" value="ECO:0007669"/>
    <property type="project" value="InterPro"/>
</dbReference>
<evidence type="ECO:0000313" key="6">
    <source>
        <dbReference type="Proteomes" id="UP000003277"/>
    </source>
</evidence>
<dbReference type="PATRIC" id="fig|742743.3.peg.1383"/>
<name>H1D175_9FIRM</name>
<evidence type="ECO:0008006" key="7">
    <source>
        <dbReference type="Google" id="ProtNLM"/>
    </source>
</evidence>
<gene>
    <name evidence="5" type="ORF">HMPREF9453_01363</name>
</gene>
<dbReference type="GeneID" id="98910960"/>
<keyword evidence="1 2" id="KW-0732">Signal</keyword>
<feature type="domain" description="Ionotropic glutamate receptor C-terminal" evidence="4">
    <location>
        <begin position="43"/>
        <end position="266"/>
    </location>
</feature>
<feature type="signal peptide" evidence="2">
    <location>
        <begin position="1"/>
        <end position="21"/>
    </location>
</feature>
<feature type="domain" description="Solute-binding protein family 3/N-terminal" evidence="3">
    <location>
        <begin position="44"/>
        <end position="267"/>
    </location>
</feature>
<dbReference type="EMBL" id="ADLT01000045">
    <property type="protein sequence ID" value="EHO62771.1"/>
    <property type="molecule type" value="Genomic_DNA"/>
</dbReference>
<dbReference type="PANTHER" id="PTHR35936">
    <property type="entry name" value="MEMBRANE-BOUND LYTIC MUREIN TRANSGLYCOSYLASE F"/>
    <property type="match status" value="1"/>
</dbReference>
<dbReference type="eggNOG" id="COG0834">
    <property type="taxonomic scope" value="Bacteria"/>
</dbReference>
<evidence type="ECO:0000259" key="4">
    <source>
        <dbReference type="SMART" id="SM00079"/>
    </source>
</evidence>
<reference evidence="5 6" key="1">
    <citation type="submission" date="2011-11" db="EMBL/GenBank/DDBJ databases">
        <title>The Genome Sequence of Dialister succinatiphilus YIT 11850.</title>
        <authorList>
            <consortium name="The Broad Institute Genome Sequencing Platform"/>
            <person name="Earl A."/>
            <person name="Ward D."/>
            <person name="Feldgarden M."/>
            <person name="Gevers D."/>
            <person name="Morotomi M."/>
            <person name="Young S.K."/>
            <person name="Zeng Q."/>
            <person name="Gargeya S."/>
            <person name="Fitzgerald M."/>
            <person name="Haas B."/>
            <person name="Abouelleil A."/>
            <person name="Alvarado L."/>
            <person name="Arachchi H.M."/>
            <person name="Berlin A."/>
            <person name="Brown A."/>
            <person name="Chapman S.B."/>
            <person name="Dunbar C."/>
            <person name="Gearin G."/>
            <person name="Goldberg J."/>
            <person name="Griggs A."/>
            <person name="Gujja S."/>
            <person name="Heiman D."/>
            <person name="Howarth C."/>
            <person name="Lui A."/>
            <person name="MacDonald P.J.P."/>
            <person name="Montmayeur A."/>
            <person name="Murphy C."/>
            <person name="Neiman D."/>
            <person name="Pearson M."/>
            <person name="Priest M."/>
            <person name="Roberts A."/>
            <person name="Saif S."/>
            <person name="Shea T."/>
            <person name="Sisk P."/>
            <person name="Stolte C."/>
            <person name="Sykes S."/>
            <person name="Wortman J."/>
            <person name="Nusbaum C."/>
            <person name="Birren B."/>
        </authorList>
    </citation>
    <scope>NUCLEOTIDE SEQUENCE [LARGE SCALE GENOMIC DNA]</scope>
    <source>
        <strain evidence="5 6">YIT 11850</strain>
    </source>
</reference>
<evidence type="ECO:0000313" key="5">
    <source>
        <dbReference type="EMBL" id="EHO62771.1"/>
    </source>
</evidence>
<dbReference type="STRING" id="742743.HMPREF9453_01363"/>
<evidence type="ECO:0000256" key="2">
    <source>
        <dbReference type="SAM" id="SignalP"/>
    </source>
</evidence>